<organism evidence="2 3">
    <name type="scientific">Pseudomonas matsuisoli</name>
    <dbReference type="NCBI Taxonomy" id="1515666"/>
    <lineage>
        <taxon>Bacteria</taxon>
        <taxon>Pseudomonadati</taxon>
        <taxon>Pseudomonadota</taxon>
        <taxon>Gammaproteobacteria</taxon>
        <taxon>Pseudomonadales</taxon>
        <taxon>Pseudomonadaceae</taxon>
        <taxon>Pseudomonas</taxon>
    </lineage>
</organism>
<comment type="caution">
    <text evidence="2">The sequence shown here is derived from an EMBL/GenBank/DDBJ whole genome shotgun (WGS) entry which is preliminary data.</text>
</comment>
<evidence type="ECO:0000259" key="1">
    <source>
        <dbReference type="Pfam" id="PF01425"/>
    </source>
</evidence>
<dbReference type="Pfam" id="PF01425">
    <property type="entry name" value="Amidase"/>
    <property type="match status" value="1"/>
</dbReference>
<protein>
    <submittedName>
        <fullName evidence="2">Amidohydrolase</fullName>
    </submittedName>
</protein>
<gene>
    <name evidence="2" type="ORF">GCM10009304_25520</name>
</gene>
<dbReference type="Proteomes" id="UP000635983">
    <property type="component" value="Unassembled WGS sequence"/>
</dbReference>
<proteinExistence type="predicted"/>
<reference evidence="2" key="2">
    <citation type="submission" date="2020-09" db="EMBL/GenBank/DDBJ databases">
        <authorList>
            <person name="Sun Q."/>
            <person name="Ohkuma M."/>
        </authorList>
    </citation>
    <scope>NUCLEOTIDE SEQUENCE</scope>
    <source>
        <strain evidence="2">JCM 30078</strain>
    </source>
</reference>
<dbReference type="InterPro" id="IPR023631">
    <property type="entry name" value="Amidase_dom"/>
</dbReference>
<dbReference type="SUPFAM" id="SSF75304">
    <property type="entry name" value="Amidase signature (AS) enzymes"/>
    <property type="match status" value="1"/>
</dbReference>
<feature type="domain" description="Amidase" evidence="1">
    <location>
        <begin position="29"/>
        <end position="437"/>
    </location>
</feature>
<dbReference type="AlphaFoldDB" id="A0A917PXH6"/>
<dbReference type="PANTHER" id="PTHR11895:SF176">
    <property type="entry name" value="AMIDASE AMID-RELATED"/>
    <property type="match status" value="1"/>
</dbReference>
<keyword evidence="3" id="KW-1185">Reference proteome</keyword>
<dbReference type="InterPro" id="IPR000120">
    <property type="entry name" value="Amidase"/>
</dbReference>
<dbReference type="EMBL" id="BMPO01000005">
    <property type="protein sequence ID" value="GGJ98587.1"/>
    <property type="molecule type" value="Genomic_DNA"/>
</dbReference>
<dbReference type="GO" id="GO:0003824">
    <property type="term" value="F:catalytic activity"/>
    <property type="evidence" value="ECO:0007669"/>
    <property type="project" value="InterPro"/>
</dbReference>
<evidence type="ECO:0000313" key="2">
    <source>
        <dbReference type="EMBL" id="GGJ98587.1"/>
    </source>
</evidence>
<name>A0A917PXH6_9PSED</name>
<dbReference type="PANTHER" id="PTHR11895">
    <property type="entry name" value="TRANSAMIDASE"/>
    <property type="match status" value="1"/>
</dbReference>
<dbReference type="Gene3D" id="3.90.1300.10">
    <property type="entry name" value="Amidase signature (AS) domain"/>
    <property type="match status" value="1"/>
</dbReference>
<reference evidence="2" key="1">
    <citation type="journal article" date="2014" name="Int. J. Syst. Evol. Microbiol.">
        <title>Complete genome sequence of Corynebacterium casei LMG S-19264T (=DSM 44701T), isolated from a smear-ripened cheese.</title>
        <authorList>
            <consortium name="US DOE Joint Genome Institute (JGI-PGF)"/>
            <person name="Walter F."/>
            <person name="Albersmeier A."/>
            <person name="Kalinowski J."/>
            <person name="Ruckert C."/>
        </authorList>
    </citation>
    <scope>NUCLEOTIDE SEQUENCE</scope>
    <source>
        <strain evidence="2">JCM 30078</strain>
    </source>
</reference>
<dbReference type="RefSeq" id="WP_188983616.1">
    <property type="nucleotide sequence ID" value="NZ_BMPO01000005.1"/>
</dbReference>
<dbReference type="InterPro" id="IPR036928">
    <property type="entry name" value="AS_sf"/>
</dbReference>
<evidence type="ECO:0000313" key="3">
    <source>
        <dbReference type="Proteomes" id="UP000635983"/>
    </source>
</evidence>
<accession>A0A917PXH6</accession>
<sequence length="443" mass="47135">MPHPTGYFANLSAVWLSGEIQAGRITSTELVTRTLQSIDELNAQVNAFTHVDHEGALHAARILDEELANGTRRSALHGLPVAIKDNIDTGDQPTTYGSHFFATHQPAHDAPLVATLREMGAVIIGKTVTSEFALGPTGEFSHQGGAHNPHDLARVSGGSSAGSAAAVAAGMVPLAVGTDTAGSVRIPAAFCGIVGLKPTYGRTSLKGVFPVSDTLDQVGPLAKTVEDAALLFTALAGERSAEPLGPPVRRIGWVDTTELIQVTPEISAACRNTLEQQFASATVTTLSVADLFRRAREVFGTILLSEAYAVHEERMTSFKDTFSREQYDRLQPGASIPAWRYVKAKKEAAQLLVDALGLFDTVDLIALPTTTIVAPPFGTSEVTINGTTYHTRDAINTLTSVWSLLGLPAMSIPAGTVENLPCGLQLIAAPNRDEWLLEKLMER</sequence>